<comment type="similarity">
    <text evidence="2">Belongs to the phospholipase D family.</text>
</comment>
<dbReference type="PROSITE" id="PS50035">
    <property type="entry name" value="PLD"/>
    <property type="match status" value="1"/>
</dbReference>
<sequence length="505" mass="55129">MPEIDLGAYRADQGFYLVGSRTGARFEQGPAEPGGYAHRFSYRGSATTIADAAVDLVRGARGKIFLASYRIGDGPLLEALYEAVDRLRGGVYVITSWDEKALRKDLPDLAPEETAHEVKAQLKRFDEMTRRGITVRGHPSCHAKFLVVDDRAALVSSANLETSALRGTADRAVTGESGTLLTDAGEAQLLGRFFTRMWFAGCTGEARPGDKYALKDRGVEPSPCDVPVPPVGPRAGVIWTHEDEHGILETINDIVDRSRDELLLASYSLVGLAEQPRRLLDAIARACARGVRVSLLVRGRNLPRDLRDARMLTELGVRLFPDSLTHAKGALADGRTGALFSANFDFDHGLINGVEMGVRLDGTPALADAHRYLRHAMRNADMEYAARPSQRELAAGYPARWRKAWPLPAAVPITTDPSTWARFAAAAAHPPVLFEAQGDEVALVTARDRWLLERAGNRWRLAGQQSADDPLSLLGRWSRAGGRRTGTEERPTTRGFADATFSLGD</sequence>
<evidence type="ECO:0000259" key="8">
    <source>
        <dbReference type="PROSITE" id="PS50035"/>
    </source>
</evidence>
<reference evidence="9 10" key="1">
    <citation type="submission" date="2023-06" db="EMBL/GenBank/DDBJ databases">
        <authorList>
            <person name="Yushchuk O."/>
            <person name="Binda E."/>
            <person name="Ruckert-Reed C."/>
            <person name="Fedorenko V."/>
            <person name="Kalinowski J."/>
            <person name="Marinelli F."/>
        </authorList>
    </citation>
    <scope>NUCLEOTIDE SEQUENCE [LARGE SCALE GENOMIC DNA]</scope>
    <source>
        <strain evidence="9 10">NRRL 3884</strain>
    </source>
</reference>
<feature type="region of interest" description="Disordered" evidence="7">
    <location>
        <begin position="478"/>
        <end position="505"/>
    </location>
</feature>
<evidence type="ECO:0000256" key="2">
    <source>
        <dbReference type="ARBA" id="ARBA00008664"/>
    </source>
</evidence>
<dbReference type="RefSeq" id="WP_284921095.1">
    <property type="nucleotide sequence ID" value="NZ_CP126980.1"/>
</dbReference>
<organism evidence="9 10">
    <name type="scientific">Actinoplanes oblitus</name>
    <dbReference type="NCBI Taxonomy" id="3040509"/>
    <lineage>
        <taxon>Bacteria</taxon>
        <taxon>Bacillati</taxon>
        <taxon>Actinomycetota</taxon>
        <taxon>Actinomycetes</taxon>
        <taxon>Micromonosporales</taxon>
        <taxon>Micromonosporaceae</taxon>
        <taxon>Actinoplanes</taxon>
    </lineage>
</organism>
<dbReference type="SUPFAM" id="SSF56024">
    <property type="entry name" value="Phospholipase D/nuclease"/>
    <property type="match status" value="2"/>
</dbReference>
<keyword evidence="4" id="KW-0378">Hydrolase</keyword>
<dbReference type="Pfam" id="PF13091">
    <property type="entry name" value="PLDc_2"/>
    <property type="match status" value="2"/>
</dbReference>
<keyword evidence="10" id="KW-1185">Reference proteome</keyword>
<dbReference type="InterPro" id="IPR001736">
    <property type="entry name" value="PLipase_D/transphosphatidylase"/>
</dbReference>
<dbReference type="InterPro" id="IPR025202">
    <property type="entry name" value="PLD-like_dom"/>
</dbReference>
<dbReference type="EMBL" id="CP126980">
    <property type="protein sequence ID" value="WIM99658.1"/>
    <property type="molecule type" value="Genomic_DNA"/>
</dbReference>
<evidence type="ECO:0000313" key="9">
    <source>
        <dbReference type="EMBL" id="WIM99658.1"/>
    </source>
</evidence>
<evidence type="ECO:0000313" key="10">
    <source>
        <dbReference type="Proteomes" id="UP001240150"/>
    </source>
</evidence>
<dbReference type="SMART" id="SM00155">
    <property type="entry name" value="PLDc"/>
    <property type="match status" value="2"/>
</dbReference>
<evidence type="ECO:0000256" key="1">
    <source>
        <dbReference type="ARBA" id="ARBA00000798"/>
    </source>
</evidence>
<comment type="catalytic activity">
    <reaction evidence="1">
        <text>a 1,2-diacyl-sn-glycero-3-phosphocholine + H2O = a 1,2-diacyl-sn-glycero-3-phosphate + choline + H(+)</text>
        <dbReference type="Rhea" id="RHEA:14445"/>
        <dbReference type="ChEBI" id="CHEBI:15354"/>
        <dbReference type="ChEBI" id="CHEBI:15377"/>
        <dbReference type="ChEBI" id="CHEBI:15378"/>
        <dbReference type="ChEBI" id="CHEBI:57643"/>
        <dbReference type="ChEBI" id="CHEBI:58608"/>
        <dbReference type="EC" id="3.1.4.4"/>
    </reaction>
</comment>
<dbReference type="PANTHER" id="PTHR43856:SF1">
    <property type="entry name" value="MITOCHONDRIAL CARDIOLIPIN HYDROLASE"/>
    <property type="match status" value="1"/>
</dbReference>
<evidence type="ECO:0000256" key="3">
    <source>
        <dbReference type="ARBA" id="ARBA00012027"/>
    </source>
</evidence>
<evidence type="ECO:0000256" key="4">
    <source>
        <dbReference type="ARBA" id="ARBA00022801"/>
    </source>
</evidence>
<dbReference type="PANTHER" id="PTHR43856">
    <property type="entry name" value="CARDIOLIPIN HYDROLASE"/>
    <property type="match status" value="1"/>
</dbReference>
<evidence type="ECO:0000256" key="7">
    <source>
        <dbReference type="SAM" id="MobiDB-lite"/>
    </source>
</evidence>
<dbReference type="InterPro" id="IPR051406">
    <property type="entry name" value="PLD_domain"/>
</dbReference>
<keyword evidence="5" id="KW-0442">Lipid degradation</keyword>
<gene>
    <name evidence="9" type="ORF">ACTOB_003318</name>
</gene>
<protein>
    <recommendedName>
        <fullName evidence="3">phospholipase D</fullName>
        <ecNumber evidence="3">3.1.4.4</ecNumber>
    </recommendedName>
</protein>
<evidence type="ECO:0000256" key="5">
    <source>
        <dbReference type="ARBA" id="ARBA00022963"/>
    </source>
</evidence>
<proteinExistence type="inferred from homology"/>
<dbReference type="Gene3D" id="3.30.870.10">
    <property type="entry name" value="Endonuclease Chain A"/>
    <property type="match status" value="2"/>
</dbReference>
<dbReference type="EC" id="3.1.4.4" evidence="3"/>
<keyword evidence="6" id="KW-0443">Lipid metabolism</keyword>
<feature type="domain" description="PLD phosphodiesterase" evidence="8">
    <location>
        <begin position="142"/>
        <end position="164"/>
    </location>
</feature>
<name>A0ABY8WSV7_9ACTN</name>
<accession>A0ABY8WSV7</accession>
<dbReference type="Proteomes" id="UP001240150">
    <property type="component" value="Chromosome"/>
</dbReference>
<evidence type="ECO:0000256" key="6">
    <source>
        <dbReference type="ARBA" id="ARBA00023098"/>
    </source>
</evidence>